<accession>B9TQA7</accession>
<sequence length="107" mass="11905">LIECFGNLSREGFTQSSMTAFYQQQQATSKYSIGALLTTEAVLLTIKKELKKLSPTSKIEDDFLKNLLLTDVIKRELIEGEQATAAIELIKKCARAQARLKAKAVIQ</sequence>
<dbReference type="InParanoid" id="B9TQA7"/>
<proteinExistence type="predicted"/>
<keyword evidence="2" id="KW-1185">Reference proteome</keyword>
<name>B9TQA7_RICCO</name>
<organism evidence="1 2">
    <name type="scientific">Ricinus communis</name>
    <name type="common">Castor bean</name>
    <dbReference type="NCBI Taxonomy" id="3988"/>
    <lineage>
        <taxon>Eukaryota</taxon>
        <taxon>Viridiplantae</taxon>
        <taxon>Streptophyta</taxon>
        <taxon>Embryophyta</taxon>
        <taxon>Tracheophyta</taxon>
        <taxon>Spermatophyta</taxon>
        <taxon>Magnoliopsida</taxon>
        <taxon>eudicotyledons</taxon>
        <taxon>Gunneridae</taxon>
        <taxon>Pentapetalae</taxon>
        <taxon>rosids</taxon>
        <taxon>fabids</taxon>
        <taxon>Malpighiales</taxon>
        <taxon>Euphorbiaceae</taxon>
        <taxon>Acalyphoideae</taxon>
        <taxon>Acalypheae</taxon>
        <taxon>Ricinus</taxon>
    </lineage>
</organism>
<gene>
    <name evidence="1" type="ORF">RCOM_2095510</name>
</gene>
<evidence type="ECO:0000313" key="1">
    <source>
        <dbReference type="EMBL" id="EEF21957.1"/>
    </source>
</evidence>
<dbReference type="EMBL" id="EQ998379">
    <property type="protein sequence ID" value="EEF21957.1"/>
    <property type="molecule type" value="Genomic_DNA"/>
</dbReference>
<dbReference type="Proteomes" id="UP000008311">
    <property type="component" value="Unassembled WGS sequence"/>
</dbReference>
<evidence type="ECO:0000313" key="2">
    <source>
        <dbReference type="Proteomes" id="UP000008311"/>
    </source>
</evidence>
<reference evidence="2" key="1">
    <citation type="journal article" date="2010" name="Nat. Biotechnol.">
        <title>Draft genome sequence of the oilseed species Ricinus communis.</title>
        <authorList>
            <person name="Chan A.P."/>
            <person name="Crabtree J."/>
            <person name="Zhao Q."/>
            <person name="Lorenzi H."/>
            <person name="Orvis J."/>
            <person name="Puiu D."/>
            <person name="Melake-Berhan A."/>
            <person name="Jones K.M."/>
            <person name="Redman J."/>
            <person name="Chen G."/>
            <person name="Cahoon E.B."/>
            <person name="Gedil M."/>
            <person name="Stanke M."/>
            <person name="Haas B.J."/>
            <person name="Wortman J.R."/>
            <person name="Fraser-Liggett C.M."/>
            <person name="Ravel J."/>
            <person name="Rabinowicz P.D."/>
        </authorList>
    </citation>
    <scope>NUCLEOTIDE SEQUENCE [LARGE SCALE GENOMIC DNA]</scope>
    <source>
        <strain evidence="2">cv. Hale</strain>
    </source>
</reference>
<protein>
    <submittedName>
        <fullName evidence="1">Uncharacterized protein</fullName>
    </submittedName>
</protein>
<feature type="non-terminal residue" evidence="1">
    <location>
        <position position="1"/>
    </location>
</feature>
<dbReference type="AlphaFoldDB" id="B9TQA7"/>